<dbReference type="Proteomes" id="UP001210925">
    <property type="component" value="Unassembled WGS sequence"/>
</dbReference>
<feature type="domain" description="Bulb-type lectin" evidence="4">
    <location>
        <begin position="454"/>
        <end position="573"/>
    </location>
</feature>
<feature type="signal peptide" evidence="3">
    <location>
        <begin position="1"/>
        <end position="16"/>
    </location>
</feature>
<dbReference type="Pfam" id="PF07250">
    <property type="entry name" value="Glyoxal_oxid_N"/>
    <property type="match status" value="1"/>
</dbReference>
<dbReference type="AlphaFoldDB" id="A0AAD5Y5T2"/>
<dbReference type="InterPro" id="IPR014756">
    <property type="entry name" value="Ig_E-set"/>
</dbReference>
<dbReference type="Gene3D" id="2.90.10.10">
    <property type="entry name" value="Bulb-type lectin domain"/>
    <property type="match status" value="5"/>
</dbReference>
<keyword evidence="7" id="KW-1185">Reference proteome</keyword>
<feature type="chain" id="PRO_5042026539" description="Bulb-type lectin domain-containing protein" evidence="3">
    <location>
        <begin position="17"/>
        <end position="1167"/>
    </location>
</feature>
<dbReference type="InterPro" id="IPR011043">
    <property type="entry name" value="Gal_Oxase/kelch_b-propeller"/>
</dbReference>
<dbReference type="SUPFAM" id="SSF50965">
    <property type="entry name" value="Galactose oxidase, central domain"/>
    <property type="match status" value="1"/>
</dbReference>
<dbReference type="PANTHER" id="PTHR32208">
    <property type="entry name" value="SECRETED PROTEIN-RELATED"/>
    <property type="match status" value="1"/>
</dbReference>
<dbReference type="InterPro" id="IPR001480">
    <property type="entry name" value="Bulb-type_lectin_dom"/>
</dbReference>
<name>A0AAD5Y5T2_9FUNG</name>
<dbReference type="SUPFAM" id="SSF51110">
    <property type="entry name" value="alpha-D-mannose-specific plant lectins"/>
    <property type="match status" value="5"/>
</dbReference>
<accession>A0AAD5Y5T2</accession>
<comment type="caution">
    <text evidence="2">Lacks conserved residue(s) required for the propagation of feature annotation.</text>
</comment>
<proteinExistence type="predicted"/>
<comment type="caution">
    <text evidence="6">The sequence shown here is derived from an EMBL/GenBank/DDBJ whole genome shotgun (WGS) entry which is preliminary data.</text>
</comment>
<evidence type="ECO:0000256" key="2">
    <source>
        <dbReference type="PROSITE-ProRule" id="PRU00779"/>
    </source>
</evidence>
<dbReference type="Gene3D" id="2.130.10.80">
    <property type="entry name" value="Galactose oxidase/kelch, beta-propeller"/>
    <property type="match status" value="1"/>
</dbReference>
<dbReference type="Pfam" id="PF09118">
    <property type="entry name" value="GO-like_E_set"/>
    <property type="match status" value="1"/>
</dbReference>
<feature type="domain" description="P-type" evidence="5">
    <location>
        <begin position="587"/>
        <end position="633"/>
    </location>
</feature>
<evidence type="ECO:0000313" key="6">
    <source>
        <dbReference type="EMBL" id="KAJ3253956.1"/>
    </source>
</evidence>
<evidence type="ECO:0000256" key="3">
    <source>
        <dbReference type="SAM" id="SignalP"/>
    </source>
</evidence>
<dbReference type="PANTHER" id="PTHR32208:SF105">
    <property type="entry name" value="COPPER RADICAL OXIDASE"/>
    <property type="match status" value="1"/>
</dbReference>
<evidence type="ECO:0000313" key="7">
    <source>
        <dbReference type="Proteomes" id="UP001210925"/>
    </source>
</evidence>
<dbReference type="PROSITE" id="PS50927">
    <property type="entry name" value="BULB_LECTIN"/>
    <property type="match status" value="1"/>
</dbReference>
<reference evidence="6" key="1">
    <citation type="submission" date="2020-05" db="EMBL/GenBank/DDBJ databases">
        <title>Phylogenomic resolution of chytrid fungi.</title>
        <authorList>
            <person name="Stajich J.E."/>
            <person name="Amses K."/>
            <person name="Simmons R."/>
            <person name="Seto K."/>
            <person name="Myers J."/>
            <person name="Bonds A."/>
            <person name="Quandt C.A."/>
            <person name="Barry K."/>
            <person name="Liu P."/>
            <person name="Grigoriev I."/>
            <person name="Longcore J.E."/>
            <person name="James T.Y."/>
        </authorList>
    </citation>
    <scope>NUCLEOTIDE SEQUENCE</scope>
    <source>
        <strain evidence="6">PLAUS21</strain>
    </source>
</reference>
<dbReference type="InterPro" id="IPR000519">
    <property type="entry name" value="P_trefoil_dom"/>
</dbReference>
<dbReference type="InterPro" id="IPR015202">
    <property type="entry name" value="GO-like_E_set"/>
</dbReference>
<dbReference type="SMART" id="SM00108">
    <property type="entry name" value="B_lectin"/>
    <property type="match status" value="3"/>
</dbReference>
<dbReference type="Gene3D" id="2.60.40.10">
    <property type="entry name" value="Immunoglobulins"/>
    <property type="match status" value="1"/>
</dbReference>
<dbReference type="InterPro" id="IPR009880">
    <property type="entry name" value="Glyoxal_oxidase_N"/>
</dbReference>
<organism evidence="6 7">
    <name type="scientific">Boothiomyces macroporosus</name>
    <dbReference type="NCBI Taxonomy" id="261099"/>
    <lineage>
        <taxon>Eukaryota</taxon>
        <taxon>Fungi</taxon>
        <taxon>Fungi incertae sedis</taxon>
        <taxon>Chytridiomycota</taxon>
        <taxon>Chytridiomycota incertae sedis</taxon>
        <taxon>Chytridiomycetes</taxon>
        <taxon>Rhizophydiales</taxon>
        <taxon>Terramycetaceae</taxon>
        <taxon>Boothiomyces</taxon>
    </lineage>
</organism>
<evidence type="ECO:0008006" key="8">
    <source>
        <dbReference type="Google" id="ProtNLM"/>
    </source>
</evidence>
<keyword evidence="1 3" id="KW-0732">Signal</keyword>
<dbReference type="SUPFAM" id="SSF81296">
    <property type="entry name" value="E set domains"/>
    <property type="match status" value="1"/>
</dbReference>
<evidence type="ECO:0000256" key="1">
    <source>
        <dbReference type="ARBA" id="ARBA00022729"/>
    </source>
</evidence>
<dbReference type="PROSITE" id="PS51448">
    <property type="entry name" value="P_TREFOIL_2"/>
    <property type="match status" value="1"/>
</dbReference>
<dbReference type="InterPro" id="IPR013783">
    <property type="entry name" value="Ig-like_fold"/>
</dbReference>
<evidence type="ECO:0000259" key="5">
    <source>
        <dbReference type="PROSITE" id="PS51448"/>
    </source>
</evidence>
<dbReference type="InterPro" id="IPR036426">
    <property type="entry name" value="Bulb-type_lectin_dom_sf"/>
</dbReference>
<evidence type="ECO:0000259" key="4">
    <source>
        <dbReference type="PROSITE" id="PS50927"/>
    </source>
</evidence>
<dbReference type="InterPro" id="IPR037293">
    <property type="entry name" value="Gal_Oxidase_central_sf"/>
</dbReference>
<gene>
    <name evidence="6" type="ORF">HK103_007625</name>
</gene>
<protein>
    <recommendedName>
        <fullName evidence="8">Bulb-type lectin domain-containing protein</fullName>
    </recommendedName>
</protein>
<sequence>MKRIELLAVLFSGLSAAPALFTIANPSTGYKLAIPSGSTLNNNCDAFGCGLVAANGYTAMMQHDCLFAVYTPDFKTTVYKSNSYMGDGYKCFLAAQTNGQLVIYRNDTATPQVVQALNNPPANIATSYSLNIDTTGNLIWQDNTGAVVWSALPIPPPPATFTYSNPSKQFQPSMASGVTLNSDCNNFGCAITSQNGAYLAVMQHDCLFIVYTSDLKTIVYDSQTWLGDGNKCFLAAQSNGQLSIYKNAGTNPVVVKALNAVPAVQAASYNLVLQNDGNLVYKDNVGNVVWSAKPITNYIYTTPSVAYTGKIANGATLNSDCNTFGCGLTSANGAYITVMQHDCLLMTYTSDIKTVVFNSQTWLGDGNKCFLAVQNNGQVVIYKNGPTNPVVVKALNPAPLVPAASYSLLMQNDGNLVLQDNTGAVVWSTLPIGPPPPLYTITKPSVYFPTVLPSGATLNSDCITWGCYITSPSWEFQLVMQHDCILALYMNNPFNSTWNSGSWQGDGHNCFLAAQTNGQLVIYRNDAGAAPAPIWTSNPAPAVAAASYTLTLNEDGSVVWADNNGNVLWKLASPIVPLVNTNFNQPAGCPATPFVVDARLDCLQTTYDACYAAGCCWAPAPAGMFNVPCYGKNQNPWFGVPGSDPGVAIAPTVQNAGQYQTIVTSPVAALAVAAIPTTNQLVYLERISGGVWSTYHTYLMDLAAYKFTPLHVYTDIFCSGGVMMPDGTVLNVGGWTGDPSLRGVRLLAIGDDWKQDASTLQLLVDRWYPTPVLLPNGNVWVIGGAPSAAPGTNQPSVELLPTSTGLVTVPLLVNTVTHNLYPFVYYLPADANQPKPYIYLFAGASSQLFDPATFAAFATLPDVPSTSGRPEYRNYPYSGSSAMLPVVANPDNTNPPVKILICGGSDATNLGLNTCATVTPSLGAKATWAMETMPMPRVLCDLVALPDQTYLLINGATNGLGGFGAAQKPVLNPILYNPGAPAGQRFTVLASTQVERLYHSEAILAIDGRVIVSGSTPNQDSNDDPTKVIHPTERRIEAFLPPYLLNGAAAPQISAVSSSLLGYNQQFTITTTIPSGKTAGVTVSLINPGFITHNAHMGNSHNVLLTKAIAPAANGQFTITVMSPINSDTALPIYYQLWVVDNGKPCAQAQWVKLNAPVTQWPKIRNT</sequence>
<dbReference type="EMBL" id="JADGKB010000096">
    <property type="protein sequence ID" value="KAJ3253956.1"/>
    <property type="molecule type" value="Genomic_DNA"/>
</dbReference>